<dbReference type="GO" id="GO:0043682">
    <property type="term" value="F:P-type divalent copper transporter activity"/>
    <property type="evidence" value="ECO:0007669"/>
    <property type="project" value="TreeGrafter"/>
</dbReference>
<dbReference type="GO" id="GO:0055070">
    <property type="term" value="P:copper ion homeostasis"/>
    <property type="evidence" value="ECO:0007669"/>
    <property type="project" value="TreeGrafter"/>
</dbReference>
<evidence type="ECO:0000256" key="3">
    <source>
        <dbReference type="SAM" id="Phobius"/>
    </source>
</evidence>
<accession>A0A5A7N774</accession>
<dbReference type="Proteomes" id="UP000324996">
    <property type="component" value="Unassembled WGS sequence"/>
</dbReference>
<feature type="transmembrane region" description="Helical" evidence="3">
    <location>
        <begin position="85"/>
        <end position="104"/>
    </location>
</feature>
<keyword evidence="1" id="KW-1278">Translocase</keyword>
<reference evidence="5 6" key="1">
    <citation type="submission" date="2019-09" db="EMBL/GenBank/DDBJ databases">
        <title>NBRP : Genome information of microbial organism related human and environment.</title>
        <authorList>
            <person name="Hattori M."/>
            <person name="Oshima K."/>
            <person name="Inaba H."/>
            <person name="Suda W."/>
            <person name="Sakamoto M."/>
            <person name="Iino T."/>
            <person name="Kitahara M."/>
            <person name="Oshida Y."/>
            <person name="Iida T."/>
            <person name="Kudo T."/>
            <person name="Itoh T."/>
            <person name="Ohkuma M."/>
        </authorList>
    </citation>
    <scope>NUCLEOTIDE SEQUENCE [LARGE SCALE GENOMIC DNA]</scope>
    <source>
        <strain evidence="5 6">Q-1</strain>
    </source>
</reference>
<proteinExistence type="predicted"/>
<dbReference type="InterPro" id="IPR045800">
    <property type="entry name" value="HMBD"/>
</dbReference>
<feature type="domain" description="Heavy metal binding" evidence="4">
    <location>
        <begin position="39"/>
        <end position="63"/>
    </location>
</feature>
<comment type="caution">
    <text evidence="5">The sequence shown here is derived from an EMBL/GenBank/DDBJ whole genome shotgun (WGS) entry which is preliminary data.</text>
</comment>
<evidence type="ECO:0000256" key="1">
    <source>
        <dbReference type="ARBA" id="ARBA00022967"/>
    </source>
</evidence>
<feature type="transmembrane region" description="Helical" evidence="3">
    <location>
        <begin position="189"/>
        <end position="211"/>
    </location>
</feature>
<dbReference type="EMBL" id="BKCN01000004">
    <property type="protein sequence ID" value="GER03495.1"/>
    <property type="molecule type" value="Genomic_DNA"/>
</dbReference>
<feature type="transmembrane region" description="Helical" evidence="3">
    <location>
        <begin position="149"/>
        <end position="169"/>
    </location>
</feature>
<protein>
    <recommendedName>
        <fullName evidence="4">Heavy metal binding domain-containing protein</fullName>
    </recommendedName>
</protein>
<dbReference type="PANTHER" id="PTHR43520">
    <property type="entry name" value="ATP7, ISOFORM B"/>
    <property type="match status" value="1"/>
</dbReference>
<dbReference type="PANTHER" id="PTHR43520:SF8">
    <property type="entry name" value="P-TYPE CU(+) TRANSPORTER"/>
    <property type="match status" value="1"/>
</dbReference>
<dbReference type="GO" id="GO:0016020">
    <property type="term" value="C:membrane"/>
    <property type="evidence" value="ECO:0007669"/>
    <property type="project" value="TreeGrafter"/>
</dbReference>
<gene>
    <name evidence="5" type="ORF">JCM17846_11770</name>
</gene>
<dbReference type="GO" id="GO:0005507">
    <property type="term" value="F:copper ion binding"/>
    <property type="evidence" value="ECO:0007669"/>
    <property type="project" value="TreeGrafter"/>
</dbReference>
<evidence type="ECO:0000313" key="6">
    <source>
        <dbReference type="Proteomes" id="UP000324996"/>
    </source>
</evidence>
<keyword evidence="3" id="KW-1133">Transmembrane helix</keyword>
<organism evidence="5 6">
    <name type="scientific">Iodidimonas nitroreducens</name>
    <dbReference type="NCBI Taxonomy" id="1236968"/>
    <lineage>
        <taxon>Bacteria</taxon>
        <taxon>Pseudomonadati</taxon>
        <taxon>Pseudomonadota</taxon>
        <taxon>Alphaproteobacteria</taxon>
        <taxon>Iodidimonadales</taxon>
        <taxon>Iodidimonadaceae</taxon>
        <taxon>Iodidimonas</taxon>
    </lineage>
</organism>
<evidence type="ECO:0000313" key="5">
    <source>
        <dbReference type="EMBL" id="GER03495.1"/>
    </source>
</evidence>
<sequence>MTQQAHPHSDHACCAAASGPASNKAPKTVKDDPSADALYTCPMHPEIRQSTPGSCPICGMALERSGLPTGEEPDNPELRDFKRRFFVGVALTLPVLLLAMGPMLGLPIRDWLGTSFALWLEMLLATPVIFYSGWVFLKRGAISFKTGHLNMFSLIAIGVLAAWGFSVVAVLAPEVFPPGFRGADGHVGVYFEAGAVIVVLVLLGQILELGARIAPVRRFRLCLIWPPNRLW</sequence>
<dbReference type="Pfam" id="PF19335">
    <property type="entry name" value="HMBD"/>
    <property type="match status" value="1"/>
</dbReference>
<feature type="transmembrane region" description="Helical" evidence="3">
    <location>
        <begin position="116"/>
        <end position="137"/>
    </location>
</feature>
<keyword evidence="3" id="KW-0472">Membrane</keyword>
<evidence type="ECO:0000259" key="4">
    <source>
        <dbReference type="Pfam" id="PF19335"/>
    </source>
</evidence>
<keyword evidence="6" id="KW-1185">Reference proteome</keyword>
<name>A0A5A7N774_9PROT</name>
<feature type="region of interest" description="Disordered" evidence="2">
    <location>
        <begin position="1"/>
        <end position="31"/>
    </location>
</feature>
<keyword evidence="3" id="KW-0812">Transmembrane</keyword>
<dbReference type="AlphaFoldDB" id="A0A5A7N774"/>
<evidence type="ECO:0000256" key="2">
    <source>
        <dbReference type="SAM" id="MobiDB-lite"/>
    </source>
</evidence>